<dbReference type="Proteomes" id="UP001501758">
    <property type="component" value="Unassembled WGS sequence"/>
</dbReference>
<dbReference type="SUPFAM" id="SSF143100">
    <property type="entry name" value="TTHA1013/TTHA0281-like"/>
    <property type="match status" value="1"/>
</dbReference>
<sequence>MKITGTIIKNEKSGNFIAFINEYPGVLAQGKSEEETKGKLEKAFDNFIDFSKKRDIQYSEPNTI</sequence>
<evidence type="ECO:0000313" key="1">
    <source>
        <dbReference type="EMBL" id="GAA0733861.1"/>
    </source>
</evidence>
<keyword evidence="2" id="KW-1185">Reference proteome</keyword>
<reference evidence="1 2" key="1">
    <citation type="journal article" date="2019" name="Int. J. Syst. Evol. Microbiol.">
        <title>The Global Catalogue of Microorganisms (GCM) 10K type strain sequencing project: providing services to taxonomists for standard genome sequencing and annotation.</title>
        <authorList>
            <consortium name="The Broad Institute Genomics Platform"/>
            <consortium name="The Broad Institute Genome Sequencing Center for Infectious Disease"/>
            <person name="Wu L."/>
            <person name="Ma J."/>
        </authorList>
    </citation>
    <scope>NUCLEOTIDE SEQUENCE [LARGE SCALE GENOMIC DNA]</scope>
    <source>
        <strain evidence="1 2">JCM 15974</strain>
    </source>
</reference>
<organism evidence="1 2">
    <name type="scientific">Aquimarina litoralis</name>
    <dbReference type="NCBI Taxonomy" id="584605"/>
    <lineage>
        <taxon>Bacteria</taxon>
        <taxon>Pseudomonadati</taxon>
        <taxon>Bacteroidota</taxon>
        <taxon>Flavobacteriia</taxon>
        <taxon>Flavobacteriales</taxon>
        <taxon>Flavobacteriaceae</taxon>
        <taxon>Aquimarina</taxon>
    </lineage>
</organism>
<evidence type="ECO:0000313" key="2">
    <source>
        <dbReference type="Proteomes" id="UP001501758"/>
    </source>
</evidence>
<gene>
    <name evidence="1" type="ORF">GCM10009430_48400</name>
</gene>
<evidence type="ECO:0008006" key="3">
    <source>
        <dbReference type="Google" id="ProtNLM"/>
    </source>
</evidence>
<proteinExistence type="predicted"/>
<protein>
    <recommendedName>
        <fullName evidence="3">Type II toxin-antitoxin system HicB family antitoxin</fullName>
    </recommendedName>
</protein>
<name>A0ABN1JAH3_9FLAO</name>
<comment type="caution">
    <text evidence="1">The sequence shown here is derived from an EMBL/GenBank/DDBJ whole genome shotgun (WGS) entry which is preliminary data.</text>
</comment>
<dbReference type="RefSeq" id="WP_343914832.1">
    <property type="nucleotide sequence ID" value="NZ_BAAAGE010000008.1"/>
</dbReference>
<dbReference type="InterPro" id="IPR035069">
    <property type="entry name" value="TTHA1013/TTHA0281-like"/>
</dbReference>
<dbReference type="EMBL" id="BAAAGE010000008">
    <property type="protein sequence ID" value="GAA0733861.1"/>
    <property type="molecule type" value="Genomic_DNA"/>
</dbReference>
<dbReference type="Gene3D" id="3.30.160.250">
    <property type="match status" value="1"/>
</dbReference>
<accession>A0ABN1JAH3</accession>